<organism evidence="2 3">
    <name type="scientific">Venturia effusa</name>
    <dbReference type="NCBI Taxonomy" id="50376"/>
    <lineage>
        <taxon>Eukaryota</taxon>
        <taxon>Fungi</taxon>
        <taxon>Dikarya</taxon>
        <taxon>Ascomycota</taxon>
        <taxon>Pezizomycotina</taxon>
        <taxon>Dothideomycetes</taxon>
        <taxon>Pleosporomycetidae</taxon>
        <taxon>Venturiales</taxon>
        <taxon>Venturiaceae</taxon>
        <taxon>Venturia</taxon>
    </lineage>
</organism>
<protein>
    <recommendedName>
        <fullName evidence="1">DUF7730 domain-containing protein</fullName>
    </recommendedName>
</protein>
<keyword evidence="3" id="KW-1185">Reference proteome</keyword>
<gene>
    <name evidence="2" type="ORF">FKW77_000145</name>
</gene>
<sequence length="277" mass="30493">MEARALVPHRSTLQNTQNSLSPLLRLPAEIRNQIYDLVLGNNSLHVYACKTTGGKGTAKANYYTCTVPHSDQNHESGLQHPEWLKQHLPCFTPGSARLPDLGLMFTCRQIYAETRLLPYSANEFMFVTPNSLQTYVESVLSHEQSKALKTLNIWSAVVPDAAGANTSDFTGTATWTCWDPPIAISDGGLLEGIQEVRFNISVFAGDANRGARRDLRGIQGLTEFLKLTRLKRLSVAVGQDEESGILDERGETQAYAAEIKAKIFGIFAAKEAPAEQQ</sequence>
<feature type="domain" description="DUF7730" evidence="1">
    <location>
        <begin position="20"/>
        <end position="155"/>
    </location>
</feature>
<name>A0A517LBR9_9PEZI</name>
<dbReference type="AlphaFoldDB" id="A0A517LBR9"/>
<dbReference type="STRING" id="50376.A0A517LBR9"/>
<dbReference type="InterPro" id="IPR056632">
    <property type="entry name" value="DUF7730"/>
</dbReference>
<dbReference type="EMBL" id="CP042193">
    <property type="protein sequence ID" value="QDS73082.1"/>
    <property type="molecule type" value="Genomic_DNA"/>
</dbReference>
<reference evidence="2 3" key="1">
    <citation type="submission" date="2019-07" db="EMBL/GenBank/DDBJ databases">
        <title>Finished genome of Venturia effusa.</title>
        <authorList>
            <person name="Young C.A."/>
            <person name="Cox M.P."/>
            <person name="Ganley A.R.D."/>
            <person name="David W.J."/>
        </authorList>
    </citation>
    <scope>NUCLEOTIDE SEQUENCE [LARGE SCALE GENOMIC DNA]</scope>
    <source>
        <strain evidence="3">albino</strain>
    </source>
</reference>
<dbReference type="Pfam" id="PF24864">
    <property type="entry name" value="DUF7730"/>
    <property type="match status" value="1"/>
</dbReference>
<accession>A0A517LBR9</accession>
<dbReference type="PANTHER" id="PTHR38790">
    <property type="entry name" value="2EXR DOMAIN-CONTAINING PROTEIN-RELATED"/>
    <property type="match status" value="1"/>
</dbReference>
<dbReference type="OrthoDB" id="5413827at2759"/>
<evidence type="ECO:0000259" key="1">
    <source>
        <dbReference type="Pfam" id="PF24864"/>
    </source>
</evidence>
<evidence type="ECO:0000313" key="2">
    <source>
        <dbReference type="EMBL" id="QDS73082.1"/>
    </source>
</evidence>
<dbReference type="Proteomes" id="UP000316270">
    <property type="component" value="Chromosome 9"/>
</dbReference>
<proteinExistence type="predicted"/>
<evidence type="ECO:0000313" key="3">
    <source>
        <dbReference type="Proteomes" id="UP000316270"/>
    </source>
</evidence>